<dbReference type="Gene3D" id="3.30.1330.30">
    <property type="match status" value="1"/>
</dbReference>
<keyword evidence="3 5" id="KW-0539">Nucleus</keyword>
<evidence type="ECO:0000256" key="2">
    <source>
        <dbReference type="ARBA" id="ARBA00007337"/>
    </source>
</evidence>
<organism evidence="7">
    <name type="scientific">Alexandrium andersonii</name>
    <dbReference type="NCBI Taxonomy" id="327968"/>
    <lineage>
        <taxon>Eukaryota</taxon>
        <taxon>Sar</taxon>
        <taxon>Alveolata</taxon>
        <taxon>Dinophyceae</taxon>
        <taxon>Gonyaulacales</taxon>
        <taxon>Pyrocystaceae</taxon>
        <taxon>Alexandrium</taxon>
    </lineage>
</organism>
<dbReference type="AlphaFoldDB" id="A0A7S2E5F8"/>
<evidence type="ECO:0000313" key="7">
    <source>
        <dbReference type="EMBL" id="CAD9472132.1"/>
    </source>
</evidence>
<dbReference type="PRINTS" id="PR00883">
    <property type="entry name" value="NUCLEARHMG"/>
</dbReference>
<evidence type="ECO:0000256" key="5">
    <source>
        <dbReference type="RuleBase" id="RU366039"/>
    </source>
</evidence>
<dbReference type="PRINTS" id="PR00881">
    <property type="entry name" value="L7ARS6FAMILY"/>
</dbReference>
<sequence length="143" mass="16015">MADEEDKDEEEERKSLYTSPIANPIITDKLLDRALKLLKKAVSEKKTKRGVPECTKALRKGMKGICFLAGDIYPMDVFAHVPILCEEKGVYYCFVGSRYVLGGACQTKRPVSLVMVMEPESTATYSKTYEQVLAGIKAVHPYM</sequence>
<dbReference type="InterPro" id="IPR029064">
    <property type="entry name" value="Ribosomal_eL30-like_sf"/>
</dbReference>
<keyword evidence="5" id="KW-0694">RNA-binding</keyword>
<dbReference type="GO" id="GO:0000398">
    <property type="term" value="P:mRNA splicing, via spliceosome"/>
    <property type="evidence" value="ECO:0007669"/>
    <property type="project" value="UniProtKB-UniRule"/>
</dbReference>
<dbReference type="InterPro" id="IPR002415">
    <property type="entry name" value="H/ACA_rnp_Nhp2-like"/>
</dbReference>
<dbReference type="GO" id="GO:0003723">
    <property type="term" value="F:RNA binding"/>
    <property type="evidence" value="ECO:0007669"/>
    <property type="project" value="UniProtKB-UniRule"/>
</dbReference>
<keyword evidence="4 5" id="KW-0687">Ribonucleoprotein</keyword>
<comment type="similarity">
    <text evidence="2 5">Belongs to the eukaryotic ribosomal protein eL8 family.</text>
</comment>
<evidence type="ECO:0000256" key="1">
    <source>
        <dbReference type="ARBA" id="ARBA00004604"/>
    </source>
</evidence>
<protein>
    <recommendedName>
        <fullName evidence="5">H/ACA ribonucleoprotein complex subunit 2</fullName>
    </recommendedName>
    <alternativeName>
        <fullName evidence="5">Nucleolar protein family A member 2</fullName>
    </alternativeName>
</protein>
<feature type="domain" description="Ribosomal protein eL8/eL30/eS12/Gadd45" evidence="6">
    <location>
        <begin position="34"/>
        <end position="121"/>
    </location>
</feature>
<evidence type="ECO:0000256" key="4">
    <source>
        <dbReference type="ARBA" id="ARBA00023274"/>
    </source>
</evidence>
<comment type="function">
    <text evidence="5">Required for ribosome biogenesis. Part of a complex which catalyzes pseudouridylation of rRNA. This involves the isomerization of uridine such that the ribose is subsequently attached to C5, instead of the normal N1. Pseudouridine ('psi') residues may serve to stabilize the conformation of rRNAs.</text>
</comment>
<dbReference type="EMBL" id="HBGQ01064656">
    <property type="protein sequence ID" value="CAD9472132.1"/>
    <property type="molecule type" value="Transcribed_RNA"/>
</dbReference>
<gene>
    <name evidence="7" type="ORF">AAND1436_LOCUS31198</name>
</gene>
<name>A0A7S2E5F8_9DINO</name>
<evidence type="ECO:0000256" key="3">
    <source>
        <dbReference type="ARBA" id="ARBA00023242"/>
    </source>
</evidence>
<reference evidence="7" key="1">
    <citation type="submission" date="2021-01" db="EMBL/GenBank/DDBJ databases">
        <authorList>
            <person name="Corre E."/>
            <person name="Pelletier E."/>
            <person name="Niang G."/>
            <person name="Scheremetjew M."/>
            <person name="Finn R."/>
            <person name="Kale V."/>
            <person name="Holt S."/>
            <person name="Cochrane G."/>
            <person name="Meng A."/>
            <person name="Brown T."/>
            <person name="Cohen L."/>
        </authorList>
    </citation>
    <scope>NUCLEOTIDE SEQUENCE</scope>
    <source>
        <strain evidence="7">CCMP2222</strain>
    </source>
</reference>
<dbReference type="GO" id="GO:0031429">
    <property type="term" value="C:box H/ACA snoRNP complex"/>
    <property type="evidence" value="ECO:0007669"/>
    <property type="project" value="UniProtKB-UniRule"/>
</dbReference>
<evidence type="ECO:0000259" key="6">
    <source>
        <dbReference type="Pfam" id="PF01248"/>
    </source>
</evidence>
<comment type="subcellular location">
    <subcellularLocation>
        <location evidence="1 5">Nucleus</location>
        <location evidence="1 5">Nucleolus</location>
    </subcellularLocation>
</comment>
<comment type="function">
    <text evidence="5">Common component of the spliceosome and rRNA processing machinery.</text>
</comment>
<dbReference type="InterPro" id="IPR004038">
    <property type="entry name" value="Ribosomal_eL8/eL30/eS12/Gad45"/>
</dbReference>
<proteinExistence type="inferred from homology"/>
<accession>A0A7S2E5F8</accession>
<dbReference type="GO" id="GO:0031120">
    <property type="term" value="P:snRNA pseudouridine synthesis"/>
    <property type="evidence" value="ECO:0007669"/>
    <property type="project" value="UniProtKB-UniRule"/>
</dbReference>
<dbReference type="SUPFAM" id="SSF55315">
    <property type="entry name" value="L30e-like"/>
    <property type="match status" value="1"/>
</dbReference>
<dbReference type="Pfam" id="PF01248">
    <property type="entry name" value="Ribosomal_L7Ae"/>
    <property type="match status" value="1"/>
</dbReference>
<dbReference type="InterPro" id="IPR018492">
    <property type="entry name" value="Ribosomal_eL8/Nhp2"/>
</dbReference>